<comment type="caution">
    <text evidence="1">The sequence shown here is derived from an EMBL/GenBank/DDBJ whole genome shotgun (WGS) entry which is preliminary data.</text>
</comment>
<feature type="non-terminal residue" evidence="1">
    <location>
        <position position="1"/>
    </location>
</feature>
<dbReference type="GO" id="GO:0016829">
    <property type="term" value="F:lyase activity"/>
    <property type="evidence" value="ECO:0007669"/>
    <property type="project" value="UniProtKB-KW"/>
</dbReference>
<sequence length="70" mass="7146">AKPHAVAAPRPGACWFTEWAGNRVGHLTAEGVLTSYDLPSPGSEPHGIAAGPDGALWVALETGAVARMTP</sequence>
<dbReference type="AlphaFoldDB" id="A0A2S9PMQ4"/>
<keyword evidence="2" id="KW-1185">Reference proteome</keyword>
<dbReference type="Gene3D" id="2.130.10.10">
    <property type="entry name" value="YVTN repeat-like/Quinoprotein amine dehydrogenase"/>
    <property type="match status" value="1"/>
</dbReference>
<gene>
    <name evidence="1" type="ORF">C6N75_29520</name>
</gene>
<dbReference type="InterPro" id="IPR015943">
    <property type="entry name" value="WD40/YVTN_repeat-like_dom_sf"/>
</dbReference>
<organism evidence="1 2">
    <name type="scientific">Streptomyces solincola</name>
    <dbReference type="NCBI Taxonomy" id="2100817"/>
    <lineage>
        <taxon>Bacteria</taxon>
        <taxon>Bacillati</taxon>
        <taxon>Actinomycetota</taxon>
        <taxon>Actinomycetes</taxon>
        <taxon>Kitasatosporales</taxon>
        <taxon>Streptomycetaceae</taxon>
        <taxon>Streptomyces</taxon>
    </lineage>
</organism>
<protein>
    <submittedName>
        <fullName evidence="1">Virginiamycin B lyase</fullName>
    </submittedName>
</protein>
<reference evidence="1 2" key="1">
    <citation type="submission" date="2018-03" db="EMBL/GenBank/DDBJ databases">
        <title>Novel Streptomyces sp. from soil.</title>
        <authorList>
            <person name="Tan G.Y.A."/>
            <person name="Lee Z.Y."/>
        </authorList>
    </citation>
    <scope>NUCLEOTIDE SEQUENCE [LARGE SCALE GENOMIC DNA]</scope>
    <source>
        <strain evidence="1 2">ST5x</strain>
    </source>
</reference>
<accession>A0A2S9PMQ4</accession>
<dbReference type="EMBL" id="PVLV01000707">
    <property type="protein sequence ID" value="PRH75709.1"/>
    <property type="molecule type" value="Genomic_DNA"/>
</dbReference>
<proteinExistence type="predicted"/>
<dbReference type="Proteomes" id="UP000239322">
    <property type="component" value="Unassembled WGS sequence"/>
</dbReference>
<dbReference type="SUPFAM" id="SSF63829">
    <property type="entry name" value="Calcium-dependent phosphotriesterase"/>
    <property type="match status" value="1"/>
</dbReference>
<keyword evidence="1" id="KW-0456">Lyase</keyword>
<evidence type="ECO:0000313" key="1">
    <source>
        <dbReference type="EMBL" id="PRH75709.1"/>
    </source>
</evidence>
<name>A0A2S9PMQ4_9ACTN</name>
<evidence type="ECO:0000313" key="2">
    <source>
        <dbReference type="Proteomes" id="UP000239322"/>
    </source>
</evidence>
<dbReference type="Pfam" id="PF24684">
    <property type="entry name" value="Vgb_lyase"/>
    <property type="match status" value="1"/>
</dbReference>